<dbReference type="Pfam" id="PF06992">
    <property type="entry name" value="Phage_lambda_P"/>
    <property type="match status" value="1"/>
</dbReference>
<dbReference type="AlphaFoldDB" id="A0AA86IPH1"/>
<dbReference type="RefSeq" id="WP_212817327.1">
    <property type="nucleotide sequence ID" value="NZ_AP024590.1"/>
</dbReference>
<evidence type="ECO:0000313" key="1">
    <source>
        <dbReference type="EMBL" id="BCU55130.1"/>
    </source>
</evidence>
<accession>A0AA86IPH1</accession>
<dbReference type="GO" id="GO:0006270">
    <property type="term" value="P:DNA replication initiation"/>
    <property type="evidence" value="ECO:0007669"/>
    <property type="project" value="InterPro"/>
</dbReference>
<dbReference type="EMBL" id="AP024590">
    <property type="protein sequence ID" value="BCU55130.1"/>
    <property type="molecule type" value="Genomic_DNA"/>
</dbReference>
<protein>
    <submittedName>
        <fullName evidence="1">Replication protein P of bacteriophage</fullName>
    </submittedName>
</protein>
<dbReference type="InterPro" id="IPR009731">
    <property type="entry name" value="P-like"/>
</dbReference>
<organism evidence="1 2">
    <name type="scientific">Enterobacter kobei</name>
    <dbReference type="NCBI Taxonomy" id="208224"/>
    <lineage>
        <taxon>Bacteria</taxon>
        <taxon>Pseudomonadati</taxon>
        <taxon>Pseudomonadota</taxon>
        <taxon>Gammaproteobacteria</taxon>
        <taxon>Enterobacterales</taxon>
        <taxon>Enterobacteriaceae</taxon>
        <taxon>Enterobacter</taxon>
        <taxon>Enterobacter cloacae complex</taxon>
    </lineage>
</organism>
<name>A0AA86IPH1_9ENTR</name>
<gene>
    <name evidence="1" type="ORF">ENKO_17240</name>
</gene>
<reference evidence="1" key="1">
    <citation type="submission" date="2021-04" db="EMBL/GenBank/DDBJ databases">
        <title>Difference and commonality of drug resistance evolution in various bacteria. and drug sensitivity profiles.</title>
        <authorList>
            <person name="Maeda T."/>
            <person name="Shibai A."/>
            <person name="Kawada K."/>
            <person name="Kotani H."/>
            <person name="Tarusawa Y."/>
            <person name="Tanabe K."/>
            <person name="Furusawa C."/>
        </authorList>
    </citation>
    <scope>NUCLEOTIDE SEQUENCE</scope>
    <source>
        <strain evidence="1">JCM 8580</strain>
    </source>
</reference>
<dbReference type="Proteomes" id="UP000682928">
    <property type="component" value="Chromosome"/>
</dbReference>
<evidence type="ECO:0000313" key="2">
    <source>
        <dbReference type="Proteomes" id="UP000682928"/>
    </source>
</evidence>
<sequence length="253" mass="28497">MNLQLIGAVQHRDGEALAKMAGGSYQPDKVINSEAEGLVDSLFRQLKQIFPASTQTNLRTDADEKTAKRQWIAAFAENGIVTKEQLSAGVRHARASNSPFWPSPGQFIKWCKDSSVVLGITIDDVMKEFHRYSREKSLHAGGPANFPWSRDVMYWIVTETRTQMFRRQLGDAEVEKYAAKKLDEWANKVAAGEKIPSPIIAIESKKEVIQTCHNPDAKDHEFRYMPNAAVLGAMTPAQWLMQEYKRRKSAGMV</sequence>
<proteinExistence type="predicted"/>